<evidence type="ECO:0000259" key="9">
    <source>
        <dbReference type="Pfam" id="PF02771"/>
    </source>
</evidence>
<comment type="caution">
    <text evidence="10">The sequence shown here is derived from an EMBL/GenBank/DDBJ whole genome shotgun (WGS) entry which is preliminary data.</text>
</comment>
<evidence type="ECO:0000256" key="1">
    <source>
        <dbReference type="ARBA" id="ARBA00001974"/>
    </source>
</evidence>
<keyword evidence="4 5" id="KW-0274">FAD</keyword>
<accession>A0A1S2NYH9</accession>
<comment type="cofactor">
    <cofactor evidence="1 5">
        <name>FAD</name>
        <dbReference type="ChEBI" id="CHEBI:57692"/>
    </cofactor>
</comment>
<evidence type="ECO:0000256" key="4">
    <source>
        <dbReference type="ARBA" id="ARBA00022827"/>
    </source>
</evidence>
<dbReference type="GO" id="GO:0050660">
    <property type="term" value="F:flavin adenine dinucleotide binding"/>
    <property type="evidence" value="ECO:0007669"/>
    <property type="project" value="InterPro"/>
</dbReference>
<dbReference type="CDD" id="cd00567">
    <property type="entry name" value="ACAD"/>
    <property type="match status" value="1"/>
</dbReference>
<feature type="domain" description="Acyl-CoA dehydrogenase/oxidase C-terminal" evidence="7">
    <location>
        <begin position="231"/>
        <end position="370"/>
    </location>
</feature>
<evidence type="ECO:0000256" key="5">
    <source>
        <dbReference type="RuleBase" id="RU362125"/>
    </source>
</evidence>
<dbReference type="AlphaFoldDB" id="A0A1S2NYH9"/>
<dbReference type="InterPro" id="IPR009100">
    <property type="entry name" value="AcylCoA_DH/oxidase_NM_dom_sf"/>
</dbReference>
<dbReference type="GO" id="GO:0005886">
    <property type="term" value="C:plasma membrane"/>
    <property type="evidence" value="ECO:0007669"/>
    <property type="project" value="TreeGrafter"/>
</dbReference>
<dbReference type="Pfam" id="PF02770">
    <property type="entry name" value="Acyl-CoA_dh_M"/>
    <property type="match status" value="1"/>
</dbReference>
<keyword evidence="3 5" id="KW-0285">Flavoprotein</keyword>
<name>A0A1S2NYH9_9ACTN</name>
<reference evidence="10 11" key="1">
    <citation type="submission" date="2016-10" db="EMBL/GenBank/DDBJ databases">
        <title>Genome sequence of Streptomyces sp. MUSC 93.</title>
        <authorList>
            <person name="Lee L.-H."/>
            <person name="Ser H.-L."/>
            <person name="Law J.W.-F."/>
        </authorList>
    </citation>
    <scope>NUCLEOTIDE SEQUENCE [LARGE SCALE GENOMIC DNA]</scope>
    <source>
        <strain evidence="10 11">MUSC 93</strain>
    </source>
</reference>
<dbReference type="Gene3D" id="1.20.140.10">
    <property type="entry name" value="Butyryl-CoA Dehydrogenase, subunit A, domain 3"/>
    <property type="match status" value="1"/>
</dbReference>
<dbReference type="Pfam" id="PF00441">
    <property type="entry name" value="Acyl-CoA_dh_1"/>
    <property type="match status" value="1"/>
</dbReference>
<dbReference type="InterPro" id="IPR006091">
    <property type="entry name" value="Acyl-CoA_Oxase/DH_mid-dom"/>
</dbReference>
<evidence type="ECO:0000313" key="10">
    <source>
        <dbReference type="EMBL" id="OIJ86255.1"/>
    </source>
</evidence>
<dbReference type="STRING" id="1428652.BIV24_26750"/>
<dbReference type="InterPro" id="IPR036250">
    <property type="entry name" value="AcylCo_DH-like_C"/>
</dbReference>
<sequence>MSGLTPEAVEELLGDPTNSENPYGFAAAVARDEEDAAPDDLCRKLVSAGFHLNYLPEAWGGEFRSFDRSLTLVRAAARRDVNVMPGTMFGIIAATCLQLHGSEEQRSRAAEILTGGGTVAFALTEADHGSDILANEVRLAPDGTLHGEKWMVGNGLGCDAVYVVARTGERGPGAFTAFLLDLDLDPERGGEGAGLERLPAARTNGMRGIDTARLRFTGLPVPDNARVGRTGEGLEMAVRAQQAVRLMSMAGSLGCVDTAVRLTLDFAVGHRIAGTPVLRTPYARRELAATSAALIAADATALAAARGVHAVPGAFSVWALAAKHVVAETADALLRRCARLLATRSVLREGPPGAGLFQKLQRDSAVIRVIDSGPMANLRSYAGQLPGLLDGTRIAPAGLLDDAFRLDEEPPPYDPTGLDLVVRGADPVLAELPASVREFTSTPEAAADPFTRSCVARLADAVDGLSALAASARGRGADPNALVDLAERHAWLHGAAACLHLWRHNRHLSLYGTPPGSTGWLGAALVHLLAQADGAGVLRHAEGLYPALDAVEALWEGNRMLTALPVRLAPPTTAHPIPMEDD</sequence>
<gene>
    <name evidence="10" type="ORF">BIV24_26750</name>
</gene>
<evidence type="ECO:0000256" key="6">
    <source>
        <dbReference type="SAM" id="MobiDB-lite"/>
    </source>
</evidence>
<evidence type="ECO:0000259" key="8">
    <source>
        <dbReference type="Pfam" id="PF02770"/>
    </source>
</evidence>
<dbReference type="Gene3D" id="1.10.540.10">
    <property type="entry name" value="Acyl-CoA dehydrogenase/oxidase, N-terminal domain"/>
    <property type="match status" value="1"/>
</dbReference>
<dbReference type="SUPFAM" id="SSF56645">
    <property type="entry name" value="Acyl-CoA dehydrogenase NM domain-like"/>
    <property type="match status" value="1"/>
</dbReference>
<feature type="domain" description="Acyl-CoA oxidase/dehydrogenase middle" evidence="8">
    <location>
        <begin position="120"/>
        <end position="217"/>
    </location>
</feature>
<proteinExistence type="inferred from homology"/>
<dbReference type="InterPro" id="IPR009075">
    <property type="entry name" value="AcylCo_DH/oxidase_C"/>
</dbReference>
<dbReference type="GO" id="GO:0003995">
    <property type="term" value="F:acyl-CoA dehydrogenase activity"/>
    <property type="evidence" value="ECO:0007669"/>
    <property type="project" value="TreeGrafter"/>
</dbReference>
<dbReference type="PANTHER" id="PTHR43884">
    <property type="entry name" value="ACYL-COA DEHYDROGENASE"/>
    <property type="match status" value="1"/>
</dbReference>
<dbReference type="PANTHER" id="PTHR43884:SF19">
    <property type="entry name" value="ACYL-COA DEHYDROGENASE FADE4-RELATED"/>
    <property type="match status" value="1"/>
</dbReference>
<dbReference type="EMBL" id="MLYP01000078">
    <property type="protein sequence ID" value="OIJ86255.1"/>
    <property type="molecule type" value="Genomic_DNA"/>
</dbReference>
<evidence type="ECO:0000259" key="7">
    <source>
        <dbReference type="Pfam" id="PF00441"/>
    </source>
</evidence>
<dbReference type="InterPro" id="IPR013786">
    <property type="entry name" value="AcylCoA_DH/ox_N"/>
</dbReference>
<evidence type="ECO:0000256" key="2">
    <source>
        <dbReference type="ARBA" id="ARBA00009347"/>
    </source>
</evidence>
<feature type="domain" description="Acyl-CoA dehydrogenase/oxidase N-terminal" evidence="9">
    <location>
        <begin position="30"/>
        <end position="109"/>
    </location>
</feature>
<feature type="region of interest" description="Disordered" evidence="6">
    <location>
        <begin position="1"/>
        <end position="20"/>
    </location>
</feature>
<comment type="similarity">
    <text evidence="2 5">Belongs to the acyl-CoA dehydrogenase family.</text>
</comment>
<dbReference type="SUPFAM" id="SSF47203">
    <property type="entry name" value="Acyl-CoA dehydrogenase C-terminal domain-like"/>
    <property type="match status" value="1"/>
</dbReference>
<dbReference type="Gene3D" id="2.40.110.10">
    <property type="entry name" value="Butyryl-CoA Dehydrogenase, subunit A, domain 2"/>
    <property type="match status" value="1"/>
</dbReference>
<organism evidence="10 11">
    <name type="scientific">Streptomyces colonosanans</name>
    <dbReference type="NCBI Taxonomy" id="1428652"/>
    <lineage>
        <taxon>Bacteria</taxon>
        <taxon>Bacillati</taxon>
        <taxon>Actinomycetota</taxon>
        <taxon>Actinomycetes</taxon>
        <taxon>Kitasatosporales</taxon>
        <taxon>Streptomycetaceae</taxon>
        <taxon>Streptomyces</taxon>
    </lineage>
</organism>
<keyword evidence="11" id="KW-1185">Reference proteome</keyword>
<dbReference type="Proteomes" id="UP000179935">
    <property type="component" value="Unassembled WGS sequence"/>
</dbReference>
<dbReference type="InterPro" id="IPR037069">
    <property type="entry name" value="AcylCoA_DH/ox_N_sf"/>
</dbReference>
<evidence type="ECO:0000256" key="3">
    <source>
        <dbReference type="ARBA" id="ARBA00022630"/>
    </source>
</evidence>
<dbReference type="Pfam" id="PF02771">
    <property type="entry name" value="Acyl-CoA_dh_N"/>
    <property type="match status" value="1"/>
</dbReference>
<keyword evidence="5" id="KW-0560">Oxidoreductase</keyword>
<dbReference type="RefSeq" id="WP_071369028.1">
    <property type="nucleotide sequence ID" value="NZ_MLYP01000078.1"/>
</dbReference>
<evidence type="ECO:0000313" key="11">
    <source>
        <dbReference type="Proteomes" id="UP000179935"/>
    </source>
</evidence>
<dbReference type="OrthoDB" id="3666321at2"/>
<dbReference type="InterPro" id="IPR046373">
    <property type="entry name" value="Acyl-CoA_Oxase/DH_mid-dom_sf"/>
</dbReference>
<protein>
    <submittedName>
        <fullName evidence="10">Acyl-CoA dehydrogenase</fullName>
    </submittedName>
</protein>